<dbReference type="Proteomes" id="UP000003803">
    <property type="component" value="Unassembled WGS sequence"/>
</dbReference>
<keyword evidence="2" id="KW-1185">Reference proteome</keyword>
<gene>
    <name evidence="1" type="ORF">ANACOL_01817</name>
</gene>
<reference evidence="1" key="2">
    <citation type="submission" date="2013-09" db="EMBL/GenBank/DDBJ databases">
        <title>Draft genome sequence of Anaerotruncus colihominis(DSM 17241).</title>
        <authorList>
            <person name="Sudarsanam P."/>
            <person name="Ley R."/>
            <person name="Guruge J."/>
            <person name="Turnbaugh P.J."/>
            <person name="Mahowald M."/>
            <person name="Liep D."/>
            <person name="Gordon J."/>
        </authorList>
    </citation>
    <scope>NUCLEOTIDE SEQUENCE</scope>
    <source>
        <strain evidence="1">DSM 17241</strain>
    </source>
</reference>
<reference evidence="1" key="1">
    <citation type="submission" date="2007-11" db="EMBL/GenBank/DDBJ databases">
        <authorList>
            <person name="Fulton L."/>
            <person name="Clifton S."/>
            <person name="Fulton B."/>
            <person name="Xu J."/>
            <person name="Minx P."/>
            <person name="Pepin K.H."/>
            <person name="Johnson M."/>
            <person name="Thiruvilangam P."/>
            <person name="Bhonagiri V."/>
            <person name="Nash W.E."/>
            <person name="Mardis E.R."/>
            <person name="Wilson R.K."/>
        </authorList>
    </citation>
    <scope>NUCLEOTIDE SEQUENCE [LARGE SCALE GENOMIC DNA]</scope>
    <source>
        <strain evidence="1">DSM 17241</strain>
    </source>
</reference>
<comment type="caution">
    <text evidence="1">The sequence shown here is derived from an EMBL/GenBank/DDBJ whole genome shotgun (WGS) entry which is preliminary data.</text>
</comment>
<dbReference type="RefSeq" id="WP_006875112.1">
    <property type="nucleotide sequence ID" value="NZ_DS544183.1"/>
</dbReference>
<protein>
    <submittedName>
        <fullName evidence="1">Uncharacterized protein</fullName>
    </submittedName>
</protein>
<evidence type="ECO:0000313" key="1">
    <source>
        <dbReference type="EMBL" id="EDS11197.1"/>
    </source>
</evidence>
<evidence type="ECO:0000313" key="2">
    <source>
        <dbReference type="Proteomes" id="UP000003803"/>
    </source>
</evidence>
<sequence>MKRATMGAHEAAKVMSLAGIPITYEKLRFALQQGSFSEFAILIDMRDAKTKRGNYEFLIFRKKLETYLRENCVDELSPAVVNMLYSGDYQYDISEGFEGKGT</sequence>
<proteinExistence type="predicted"/>
<organism evidence="1 2">
    <name type="scientific">Anaerotruncus colihominis DSM 17241</name>
    <dbReference type="NCBI Taxonomy" id="445972"/>
    <lineage>
        <taxon>Bacteria</taxon>
        <taxon>Bacillati</taxon>
        <taxon>Bacillota</taxon>
        <taxon>Clostridia</taxon>
        <taxon>Eubacteriales</taxon>
        <taxon>Oscillospiraceae</taxon>
        <taxon>Anaerotruncus</taxon>
    </lineage>
</organism>
<dbReference type="AlphaFoldDB" id="B0PAL7"/>
<dbReference type="EMBL" id="ABGD02000014">
    <property type="protein sequence ID" value="EDS11197.1"/>
    <property type="molecule type" value="Genomic_DNA"/>
</dbReference>
<dbReference type="HOGENOM" id="CLU_2271525_0_0_9"/>
<name>B0PAL7_9FIRM</name>
<accession>B0PAL7</accession>